<evidence type="ECO:0000259" key="2">
    <source>
        <dbReference type="SMART" id="SM00198"/>
    </source>
</evidence>
<feature type="domain" description="SCP" evidence="2">
    <location>
        <begin position="235"/>
        <end position="357"/>
    </location>
</feature>
<feature type="region of interest" description="Disordered" evidence="1">
    <location>
        <begin position="45"/>
        <end position="110"/>
    </location>
</feature>
<dbReference type="InterPro" id="IPR035940">
    <property type="entry name" value="CAP_sf"/>
</dbReference>
<reference evidence="3 4" key="1">
    <citation type="journal article" date="2017" name="Mol. Biol. Evol.">
        <title>The 4-celled Tetrabaena socialis nuclear genome reveals the essential components for genetic control of cell number at the origin of multicellularity in the volvocine lineage.</title>
        <authorList>
            <person name="Featherston J."/>
            <person name="Arakaki Y."/>
            <person name="Hanschen E.R."/>
            <person name="Ferris P.J."/>
            <person name="Michod R.E."/>
            <person name="Olson B.J.S.C."/>
            <person name="Nozaki H."/>
            <person name="Durand P.M."/>
        </authorList>
    </citation>
    <scope>NUCLEOTIDE SEQUENCE [LARGE SCALE GENOMIC DNA]</scope>
    <source>
        <strain evidence="3 4">NIES-571</strain>
    </source>
</reference>
<dbReference type="Gene3D" id="3.40.33.10">
    <property type="entry name" value="CAP"/>
    <property type="match status" value="2"/>
</dbReference>
<dbReference type="InterPro" id="IPR018244">
    <property type="entry name" value="Allrgn_V5/Tpx1_CS"/>
</dbReference>
<evidence type="ECO:0000256" key="1">
    <source>
        <dbReference type="SAM" id="MobiDB-lite"/>
    </source>
</evidence>
<dbReference type="OrthoDB" id="337038at2759"/>
<dbReference type="InterPro" id="IPR014044">
    <property type="entry name" value="CAP_dom"/>
</dbReference>
<keyword evidence="4" id="KW-1185">Reference proteome</keyword>
<dbReference type="PANTHER" id="PTHR10334">
    <property type="entry name" value="CYSTEINE-RICH SECRETORY PROTEIN-RELATED"/>
    <property type="match status" value="1"/>
</dbReference>
<proteinExistence type="predicted"/>
<evidence type="ECO:0000313" key="4">
    <source>
        <dbReference type="Proteomes" id="UP000236333"/>
    </source>
</evidence>
<dbReference type="SMART" id="SM00198">
    <property type="entry name" value="SCP"/>
    <property type="match status" value="2"/>
</dbReference>
<dbReference type="SUPFAM" id="SSF55797">
    <property type="entry name" value="PR-1-like"/>
    <property type="match status" value="2"/>
</dbReference>
<comment type="caution">
    <text evidence="3">The sequence shown here is derived from an EMBL/GenBank/DDBJ whole genome shotgun (WGS) entry which is preliminary data.</text>
</comment>
<dbReference type="FunFam" id="3.40.33.10:FF:000010">
    <property type="entry name" value="Predicted protein"/>
    <property type="match status" value="1"/>
</dbReference>
<dbReference type="GO" id="GO:0005576">
    <property type="term" value="C:extracellular region"/>
    <property type="evidence" value="ECO:0007669"/>
    <property type="project" value="InterPro"/>
</dbReference>
<dbReference type="PRINTS" id="PR00837">
    <property type="entry name" value="V5TPXLIKE"/>
</dbReference>
<gene>
    <name evidence="3" type="ORF">TSOC_009786</name>
</gene>
<name>A0A2J7ZV04_9CHLO</name>
<dbReference type="Pfam" id="PF00188">
    <property type="entry name" value="CAP"/>
    <property type="match status" value="2"/>
</dbReference>
<evidence type="ECO:0000313" key="3">
    <source>
        <dbReference type="EMBL" id="PNH04104.1"/>
    </source>
</evidence>
<dbReference type="Proteomes" id="UP000236333">
    <property type="component" value="Unassembled WGS sequence"/>
</dbReference>
<dbReference type="InterPro" id="IPR001283">
    <property type="entry name" value="CRISP-related"/>
</dbReference>
<feature type="domain" description="SCP" evidence="2">
    <location>
        <begin position="103"/>
        <end position="234"/>
    </location>
</feature>
<organism evidence="3 4">
    <name type="scientific">Tetrabaena socialis</name>
    <dbReference type="NCBI Taxonomy" id="47790"/>
    <lineage>
        <taxon>Eukaryota</taxon>
        <taxon>Viridiplantae</taxon>
        <taxon>Chlorophyta</taxon>
        <taxon>core chlorophytes</taxon>
        <taxon>Chlorophyceae</taxon>
        <taxon>CS clade</taxon>
        <taxon>Chlamydomonadales</taxon>
        <taxon>Tetrabaenaceae</taxon>
        <taxon>Tetrabaena</taxon>
    </lineage>
</organism>
<accession>A0A2J7ZV04</accession>
<dbReference type="PROSITE" id="PS01010">
    <property type="entry name" value="CRISP_2"/>
    <property type="match status" value="1"/>
</dbReference>
<dbReference type="AlphaFoldDB" id="A0A2J7ZV04"/>
<protein>
    <submittedName>
        <fullName evidence="3">Cell wall protein PRY3</fullName>
    </submittedName>
</protein>
<dbReference type="EMBL" id="PGGS01000423">
    <property type="protein sequence ID" value="PNH04104.1"/>
    <property type="molecule type" value="Genomic_DNA"/>
</dbReference>
<sequence>MGGRRSLTQAVTGLDVSQLTSAAIPAGSANSEQQQQQQQRELRQWYYQYYQGQDQPQNQPHQQQQQQQGQQQADPYQQQQQQQQQQGQQQGAAAQPLPAAPSSASSDALSLHNQYRAAHHAAPLSWSSSLESSAQSWASQLASGCQFSHSGWTGLGENLAAGYNTWADAAFAWYDEIRQYNYAAASFNGATGHATQMLWLATTEVGCAVVASAPGCWQRNVFVCHYTPPGNVMGQFAQNVLAPTAPLSWSSSLESSAQSWASQLASGCQFSHSGWTGLGENLAAGYNTWADAAFAWYDEIRQYNYAAASFNGATGHATQMLWLATTEVGCAVVASAPGCWQRNVFVCHYTPPGSVMGQFAQNVLAP</sequence>